<organism evidence="3 4">
    <name type="scientific">Fusarium floridanum</name>
    <dbReference type="NCBI Taxonomy" id="1325733"/>
    <lineage>
        <taxon>Eukaryota</taxon>
        <taxon>Fungi</taxon>
        <taxon>Dikarya</taxon>
        <taxon>Ascomycota</taxon>
        <taxon>Pezizomycotina</taxon>
        <taxon>Sordariomycetes</taxon>
        <taxon>Hypocreomycetidae</taxon>
        <taxon>Hypocreales</taxon>
        <taxon>Nectriaceae</taxon>
        <taxon>Fusarium</taxon>
        <taxon>Fusarium solani species complex</taxon>
    </lineage>
</organism>
<evidence type="ECO:0000259" key="1">
    <source>
        <dbReference type="Pfam" id="PF06985"/>
    </source>
</evidence>
<evidence type="ECO:0000259" key="2">
    <source>
        <dbReference type="Pfam" id="PF26640"/>
    </source>
</evidence>
<accession>A0A428NJV1</accession>
<protein>
    <submittedName>
        <fullName evidence="3">Uncharacterized protein</fullName>
    </submittedName>
</protein>
<feature type="domain" description="DUF8212" evidence="2">
    <location>
        <begin position="218"/>
        <end position="242"/>
    </location>
</feature>
<reference evidence="3 4" key="1">
    <citation type="submission" date="2017-06" db="EMBL/GenBank/DDBJ databases">
        <title>Comparative genomic analysis of Ambrosia Fusariam Clade fungi.</title>
        <authorList>
            <person name="Stajich J.E."/>
            <person name="Carrillo J."/>
            <person name="Kijimoto T."/>
            <person name="Eskalen A."/>
            <person name="O'Donnell K."/>
            <person name="Kasson M."/>
        </authorList>
    </citation>
    <scope>NUCLEOTIDE SEQUENCE [LARGE SCALE GENOMIC DNA]</scope>
    <source>
        <strain evidence="3 4">NRRL62606</strain>
    </source>
</reference>
<comment type="caution">
    <text evidence="3">The sequence shown here is derived from an EMBL/GenBank/DDBJ whole genome shotgun (WGS) entry which is preliminary data.</text>
</comment>
<dbReference type="AlphaFoldDB" id="A0A428NJV1"/>
<keyword evidence="4" id="KW-1185">Reference proteome</keyword>
<dbReference type="EMBL" id="NKCL01001270">
    <property type="protein sequence ID" value="RSL41075.1"/>
    <property type="molecule type" value="Genomic_DNA"/>
</dbReference>
<dbReference type="InterPro" id="IPR010730">
    <property type="entry name" value="HET"/>
</dbReference>
<dbReference type="Pfam" id="PF26640">
    <property type="entry name" value="DUF8212"/>
    <property type="match status" value="1"/>
</dbReference>
<feature type="domain" description="Heterokaryon incompatibility" evidence="1">
    <location>
        <begin position="21"/>
        <end position="114"/>
    </location>
</feature>
<dbReference type="InterPro" id="IPR058525">
    <property type="entry name" value="DUF8212"/>
</dbReference>
<proteinExistence type="predicted"/>
<dbReference type="Proteomes" id="UP000287972">
    <property type="component" value="Unassembled WGS sequence"/>
</dbReference>
<dbReference type="PANTHER" id="PTHR10622">
    <property type="entry name" value="HET DOMAIN-CONTAINING PROTEIN"/>
    <property type="match status" value="1"/>
</dbReference>
<evidence type="ECO:0000313" key="3">
    <source>
        <dbReference type="EMBL" id="RSL41075.1"/>
    </source>
</evidence>
<dbReference type="PANTHER" id="PTHR10622:SF10">
    <property type="entry name" value="HET DOMAIN-CONTAINING PROTEIN"/>
    <property type="match status" value="1"/>
</dbReference>
<sequence>MRLINIETLRLETFIGEVPPYAILSHTWGEGEVTLQDLDSDDLEEKPGWKKIVGFCQTVTEHLSDPPRYAWVDTCCIDKTSSAELSESINAMFRWYKESQCCFAYLQDVTSENLERLEQSRWFTRGWTLQELLAPMTVDFFDQDWEFIGNKVDLGERISLRTNIDIETLKTGDLSDASVSQKMSWASNRQTTRLEDIAYCLLGVFDISMTMLYGEGEKAFIRLQEEILREYDDHTIFAWDASSVPEFASTIGTLAPHPSYFSKSSHFQPHPSTGDPVTITNRGIRLGLPIIEESKNPGQKLGLLSCFSDGGAGSAVGIALLRKSHDTQEYSRTRAPPVELSMRAFNFPPTTVFLTKRNGYSHREGMISKCWLHYWPKIRPLRSYPTGSWQHDAHTENMTMRLPKSDAEEVKASIVFQVVSSGACFSLALAIRPRERTGSVGLLPVSKESDQADHVFKMLSNQTMGSQVNLKVPGVAVYAECRVQSIRGSWMCDIKVTTS</sequence>
<dbReference type="Pfam" id="PF06985">
    <property type="entry name" value="HET"/>
    <property type="match status" value="1"/>
</dbReference>
<name>A0A428NJV1_9HYPO</name>
<gene>
    <name evidence="3" type="ORF">CEP51_016624</name>
</gene>
<evidence type="ECO:0000313" key="4">
    <source>
        <dbReference type="Proteomes" id="UP000287972"/>
    </source>
</evidence>